<reference evidence="1 2" key="1">
    <citation type="submission" date="2017-04" db="EMBL/GenBank/DDBJ databases">
        <title>High diversity of culturable Acinetobacter species in natural soil and water ecosystems.</title>
        <authorList>
            <person name="Nemec A."/>
            <person name="Radolfova-Krizova L."/>
        </authorList>
    </citation>
    <scope>NUCLEOTIDE SEQUENCE [LARGE SCALE GENOMIC DNA]</scope>
    <source>
        <strain evidence="1 2">ANC 4999</strain>
    </source>
</reference>
<comment type="caution">
    <text evidence="1">The sequence shown here is derived from an EMBL/GenBank/DDBJ whole genome shotgun (WGS) entry which is preliminary data.</text>
</comment>
<dbReference type="Proteomes" id="UP000242765">
    <property type="component" value="Unassembled WGS sequence"/>
</dbReference>
<name>A0A1Y3CJK5_9GAMM</name>
<dbReference type="AlphaFoldDB" id="A0A1Y3CJK5"/>
<accession>A0A1Y3CJK5</accession>
<organism evidence="1 2">
    <name type="scientific">Acinetobacter silvestris</name>
    <dbReference type="NCBI Taxonomy" id="1977882"/>
    <lineage>
        <taxon>Bacteria</taxon>
        <taxon>Pseudomonadati</taxon>
        <taxon>Pseudomonadota</taxon>
        <taxon>Gammaproteobacteria</taxon>
        <taxon>Moraxellales</taxon>
        <taxon>Moraxellaceae</taxon>
        <taxon>Acinetobacter</taxon>
    </lineage>
</organism>
<evidence type="ECO:0000313" key="1">
    <source>
        <dbReference type="EMBL" id="OTG65806.1"/>
    </source>
</evidence>
<gene>
    <name evidence="1" type="ORF">B9T28_06280</name>
</gene>
<dbReference type="OrthoDB" id="6694953at2"/>
<protein>
    <submittedName>
        <fullName evidence="1">Uncharacterized protein</fullName>
    </submittedName>
</protein>
<keyword evidence="2" id="KW-1185">Reference proteome</keyword>
<dbReference type="RefSeq" id="WP_086203102.1">
    <property type="nucleotide sequence ID" value="NZ_NEGB01000003.1"/>
</dbReference>
<evidence type="ECO:0000313" key="2">
    <source>
        <dbReference type="Proteomes" id="UP000242765"/>
    </source>
</evidence>
<proteinExistence type="predicted"/>
<dbReference type="EMBL" id="NEGB01000003">
    <property type="protein sequence ID" value="OTG65806.1"/>
    <property type="molecule type" value="Genomic_DNA"/>
</dbReference>
<dbReference type="STRING" id="1977882.B9T28_06280"/>
<sequence>MDIKEKQSFWAEQLPNFEAKYWLPDHFSFLTFDMDQGNYVVKDGIEPIYEDDANDVFHRVNTGWAMWKKAINFVKAQAVPEGFVLVPKKPTEKMLKAIYDNRNSTASAYRAMIEAQEQSHDGF</sequence>